<evidence type="ECO:0000313" key="2">
    <source>
        <dbReference type="Proteomes" id="UP000789845"/>
    </source>
</evidence>
<dbReference type="EMBL" id="CAKJTG010000003">
    <property type="protein sequence ID" value="CAG9606834.1"/>
    <property type="molecule type" value="Genomic_DNA"/>
</dbReference>
<evidence type="ECO:0000313" key="1">
    <source>
        <dbReference type="EMBL" id="CAG9606834.1"/>
    </source>
</evidence>
<gene>
    <name evidence="1" type="ORF">NEOCIP111885_00522</name>
</gene>
<dbReference type="Proteomes" id="UP000789845">
    <property type="component" value="Unassembled WGS sequence"/>
</dbReference>
<keyword evidence="2" id="KW-1185">Reference proteome</keyword>
<name>A0A9C7G6E3_9BACI</name>
<reference evidence="1" key="1">
    <citation type="submission" date="2021-10" db="EMBL/GenBank/DDBJ databases">
        <authorList>
            <person name="Criscuolo A."/>
        </authorList>
    </citation>
    <scope>NUCLEOTIDE SEQUENCE</scope>
    <source>
        <strain evidence="1">CIP111885</strain>
    </source>
</reference>
<dbReference type="AlphaFoldDB" id="A0A9C7G6E3"/>
<organism evidence="1 2">
    <name type="scientific">Pseudoneobacillus rhizosphaerae</name>
    <dbReference type="NCBI Taxonomy" id="2880968"/>
    <lineage>
        <taxon>Bacteria</taxon>
        <taxon>Bacillati</taxon>
        <taxon>Bacillota</taxon>
        <taxon>Bacilli</taxon>
        <taxon>Bacillales</taxon>
        <taxon>Bacillaceae</taxon>
        <taxon>Pseudoneobacillus</taxon>
    </lineage>
</organism>
<proteinExistence type="predicted"/>
<sequence length="55" mass="6412">MRRGFTFQHAVLHLFFRVEEAILRLPLFFADGIRLKIQIIEEIVTGFVTNLGHLS</sequence>
<comment type="caution">
    <text evidence="1">The sequence shown here is derived from an EMBL/GenBank/DDBJ whole genome shotgun (WGS) entry which is preliminary data.</text>
</comment>
<protein>
    <submittedName>
        <fullName evidence="1">Uncharacterized protein</fullName>
    </submittedName>
</protein>
<accession>A0A9C7G6E3</accession>